<dbReference type="AlphaFoldDB" id="X0TGC4"/>
<sequence length="117" mass="13155">NSPFNDNFADVIFPGRDVINIIDYLELYEDFWIIAKRINEIYQKLDGAIAIIAVQKNPAVDVPLGGYRGLEKARLAMSIEKGKLKILKAKNWTGEKNPNGTVINFNIVNGCKFIESI</sequence>
<comment type="caution">
    <text evidence="1">The sequence shown here is derived from an EMBL/GenBank/DDBJ whole genome shotgun (WGS) entry which is preliminary data.</text>
</comment>
<proteinExistence type="predicted"/>
<reference evidence="1" key="1">
    <citation type="journal article" date="2014" name="Front. Microbiol.">
        <title>High frequency of phylogenetically diverse reductive dehalogenase-homologous genes in deep subseafloor sedimentary metagenomes.</title>
        <authorList>
            <person name="Kawai M."/>
            <person name="Futagami T."/>
            <person name="Toyoda A."/>
            <person name="Takaki Y."/>
            <person name="Nishi S."/>
            <person name="Hori S."/>
            <person name="Arai W."/>
            <person name="Tsubouchi T."/>
            <person name="Morono Y."/>
            <person name="Uchiyama I."/>
            <person name="Ito T."/>
            <person name="Fujiyama A."/>
            <person name="Inagaki F."/>
            <person name="Takami H."/>
        </authorList>
    </citation>
    <scope>NUCLEOTIDE SEQUENCE</scope>
    <source>
        <strain evidence="1">Expedition CK06-06</strain>
    </source>
</reference>
<gene>
    <name evidence="1" type="ORF">S01H1_28786</name>
</gene>
<evidence type="ECO:0000313" key="1">
    <source>
        <dbReference type="EMBL" id="GAF86366.1"/>
    </source>
</evidence>
<accession>X0TGC4</accession>
<protein>
    <submittedName>
        <fullName evidence="1">Uncharacterized protein</fullName>
    </submittedName>
</protein>
<organism evidence="1">
    <name type="scientific">marine sediment metagenome</name>
    <dbReference type="NCBI Taxonomy" id="412755"/>
    <lineage>
        <taxon>unclassified sequences</taxon>
        <taxon>metagenomes</taxon>
        <taxon>ecological metagenomes</taxon>
    </lineage>
</organism>
<dbReference type="EMBL" id="BARS01017614">
    <property type="protein sequence ID" value="GAF86366.1"/>
    <property type="molecule type" value="Genomic_DNA"/>
</dbReference>
<feature type="non-terminal residue" evidence="1">
    <location>
        <position position="1"/>
    </location>
</feature>
<name>X0TGC4_9ZZZZ</name>